<protein>
    <recommendedName>
        <fullName evidence="6">Protein kinase domain-containing protein</fullName>
    </recommendedName>
</protein>
<keyword evidence="2" id="KW-0547">Nucleotide-binding</keyword>
<dbReference type="InterPro" id="IPR050339">
    <property type="entry name" value="CC_SR_Kinase"/>
</dbReference>
<evidence type="ECO:0000256" key="4">
    <source>
        <dbReference type="ARBA" id="ARBA00022840"/>
    </source>
</evidence>
<keyword evidence="3" id="KW-0418">Kinase</keyword>
<evidence type="ECO:0000256" key="1">
    <source>
        <dbReference type="ARBA" id="ARBA00022679"/>
    </source>
</evidence>
<dbReference type="SUPFAM" id="SSF56112">
    <property type="entry name" value="Protein kinase-like (PK-like)"/>
    <property type="match status" value="1"/>
</dbReference>
<dbReference type="VEuPathDB" id="VectorBase:GPPI050101"/>
<dbReference type="Proteomes" id="UP000092460">
    <property type="component" value="Unassembled WGS sequence"/>
</dbReference>
<dbReference type="EnsemblMetazoa" id="GPPI050101-RA">
    <property type="protein sequence ID" value="GPPI050101-PA"/>
    <property type="gene ID" value="GPPI050101"/>
</dbReference>
<feature type="compositionally biased region" description="Polar residues" evidence="5">
    <location>
        <begin position="85"/>
        <end position="96"/>
    </location>
</feature>
<dbReference type="PANTHER" id="PTHR11042:SF185">
    <property type="entry name" value="WEE1-LIKE PROTEIN KINASE"/>
    <property type="match status" value="1"/>
</dbReference>
<dbReference type="PANTHER" id="PTHR11042">
    <property type="entry name" value="EUKARYOTIC TRANSLATION INITIATION FACTOR 2-ALPHA KINASE EIF2-ALPHA KINASE -RELATED"/>
    <property type="match status" value="1"/>
</dbReference>
<dbReference type="PROSITE" id="PS50011">
    <property type="entry name" value="PROTEIN_KINASE_DOM"/>
    <property type="match status" value="1"/>
</dbReference>
<dbReference type="InterPro" id="IPR000719">
    <property type="entry name" value="Prot_kinase_dom"/>
</dbReference>
<reference evidence="8" key="1">
    <citation type="submission" date="2015-01" db="EMBL/GenBank/DDBJ databases">
        <authorList>
            <person name="Aksoy S."/>
            <person name="Warren W."/>
            <person name="Wilson R.K."/>
        </authorList>
    </citation>
    <scope>NUCLEOTIDE SEQUENCE [LARGE SCALE GENOMIC DNA]</scope>
    <source>
        <strain evidence="8">IAEA</strain>
    </source>
</reference>
<accession>A0A1B0C602</accession>
<feature type="region of interest" description="Disordered" evidence="5">
    <location>
        <begin position="73"/>
        <end position="112"/>
    </location>
</feature>
<dbReference type="AlphaFoldDB" id="A0A1B0C602"/>
<dbReference type="Gene3D" id="1.10.510.10">
    <property type="entry name" value="Transferase(Phosphotransferase) domain 1"/>
    <property type="match status" value="1"/>
</dbReference>
<feature type="domain" description="Protein kinase" evidence="6">
    <location>
        <begin position="1"/>
        <end position="112"/>
    </location>
</feature>
<dbReference type="InterPro" id="IPR011009">
    <property type="entry name" value="Kinase-like_dom_sf"/>
</dbReference>
<organism evidence="7 8">
    <name type="scientific">Glossina palpalis gambiensis</name>
    <dbReference type="NCBI Taxonomy" id="67801"/>
    <lineage>
        <taxon>Eukaryota</taxon>
        <taxon>Metazoa</taxon>
        <taxon>Ecdysozoa</taxon>
        <taxon>Arthropoda</taxon>
        <taxon>Hexapoda</taxon>
        <taxon>Insecta</taxon>
        <taxon>Pterygota</taxon>
        <taxon>Neoptera</taxon>
        <taxon>Endopterygota</taxon>
        <taxon>Diptera</taxon>
        <taxon>Brachycera</taxon>
        <taxon>Muscomorpha</taxon>
        <taxon>Hippoboscoidea</taxon>
        <taxon>Glossinidae</taxon>
        <taxon>Glossina</taxon>
    </lineage>
</organism>
<name>A0A1B0C602_9MUSC</name>
<sequence length="112" mass="12370">MGSRCVGKTMSSGIIQNEHCNGDSLQSLLQERSLVESELKLLLLHVAEGQRYIHSNDLVHRDLKSEIIFFTKMPSGHKSPMAPSSPRQPDPNSMDDSTLLLPVLSAAQSRKT</sequence>
<evidence type="ECO:0000259" key="6">
    <source>
        <dbReference type="PROSITE" id="PS50011"/>
    </source>
</evidence>
<evidence type="ECO:0000256" key="2">
    <source>
        <dbReference type="ARBA" id="ARBA00022741"/>
    </source>
</evidence>
<dbReference type="GO" id="GO:0005737">
    <property type="term" value="C:cytoplasm"/>
    <property type="evidence" value="ECO:0007669"/>
    <property type="project" value="TreeGrafter"/>
</dbReference>
<dbReference type="Pfam" id="PF00069">
    <property type="entry name" value="Pkinase"/>
    <property type="match status" value="1"/>
</dbReference>
<dbReference type="STRING" id="67801.A0A1B0C602"/>
<keyword evidence="4" id="KW-0067">ATP-binding</keyword>
<keyword evidence="8" id="KW-1185">Reference proteome</keyword>
<evidence type="ECO:0000256" key="3">
    <source>
        <dbReference type="ARBA" id="ARBA00022777"/>
    </source>
</evidence>
<evidence type="ECO:0000313" key="8">
    <source>
        <dbReference type="Proteomes" id="UP000092460"/>
    </source>
</evidence>
<dbReference type="GO" id="GO:0005524">
    <property type="term" value="F:ATP binding"/>
    <property type="evidence" value="ECO:0007669"/>
    <property type="project" value="UniProtKB-KW"/>
</dbReference>
<dbReference type="GO" id="GO:0004713">
    <property type="term" value="F:protein tyrosine kinase activity"/>
    <property type="evidence" value="ECO:0007669"/>
    <property type="project" value="TreeGrafter"/>
</dbReference>
<reference evidence="7" key="2">
    <citation type="submission" date="2020-05" db="UniProtKB">
        <authorList>
            <consortium name="EnsemblMetazoa"/>
        </authorList>
    </citation>
    <scope>IDENTIFICATION</scope>
    <source>
        <strain evidence="7">IAEA</strain>
    </source>
</reference>
<dbReference type="EMBL" id="JXJN01026388">
    <property type="status" value="NOT_ANNOTATED_CDS"/>
    <property type="molecule type" value="Genomic_DNA"/>
</dbReference>
<evidence type="ECO:0000256" key="5">
    <source>
        <dbReference type="SAM" id="MobiDB-lite"/>
    </source>
</evidence>
<keyword evidence="1" id="KW-0808">Transferase</keyword>
<proteinExistence type="predicted"/>
<dbReference type="GO" id="GO:0005634">
    <property type="term" value="C:nucleus"/>
    <property type="evidence" value="ECO:0007669"/>
    <property type="project" value="TreeGrafter"/>
</dbReference>
<evidence type="ECO:0000313" key="7">
    <source>
        <dbReference type="EnsemblMetazoa" id="GPPI050101-PA"/>
    </source>
</evidence>